<dbReference type="PANTHER" id="PTHR31313:SF81">
    <property type="entry name" value="TY1 ENHANCER ACTIVATOR"/>
    <property type="match status" value="1"/>
</dbReference>
<name>A0A8H7LYU0_9AGAM</name>
<feature type="domain" description="Xylanolytic transcriptional activator regulatory" evidence="7">
    <location>
        <begin position="199"/>
        <end position="441"/>
    </location>
</feature>
<organism evidence="8 9">
    <name type="scientific">Rhizoctonia solani</name>
    <dbReference type="NCBI Taxonomy" id="456999"/>
    <lineage>
        <taxon>Eukaryota</taxon>
        <taxon>Fungi</taxon>
        <taxon>Dikarya</taxon>
        <taxon>Basidiomycota</taxon>
        <taxon>Agaricomycotina</taxon>
        <taxon>Agaricomycetes</taxon>
        <taxon>Cantharellales</taxon>
        <taxon>Ceratobasidiaceae</taxon>
        <taxon>Rhizoctonia</taxon>
    </lineage>
</organism>
<evidence type="ECO:0000256" key="2">
    <source>
        <dbReference type="ARBA" id="ARBA00022833"/>
    </source>
</evidence>
<evidence type="ECO:0000256" key="5">
    <source>
        <dbReference type="ARBA" id="ARBA00023163"/>
    </source>
</evidence>
<keyword evidence="6" id="KW-0539">Nucleus</keyword>
<dbReference type="Proteomes" id="UP000602905">
    <property type="component" value="Unassembled WGS sequence"/>
</dbReference>
<comment type="caution">
    <text evidence="8">The sequence shown here is derived from an EMBL/GenBank/DDBJ whole genome shotgun (WGS) entry which is preliminary data.</text>
</comment>
<keyword evidence="4" id="KW-0238">DNA-binding</keyword>
<dbReference type="PANTHER" id="PTHR31313">
    <property type="entry name" value="TY1 ENHANCER ACTIVATOR"/>
    <property type="match status" value="1"/>
</dbReference>
<evidence type="ECO:0000256" key="3">
    <source>
        <dbReference type="ARBA" id="ARBA00023015"/>
    </source>
</evidence>
<feature type="non-terminal residue" evidence="8">
    <location>
        <position position="1"/>
    </location>
</feature>
<evidence type="ECO:0000256" key="1">
    <source>
        <dbReference type="ARBA" id="ARBA00022723"/>
    </source>
</evidence>
<dbReference type="CDD" id="cd12148">
    <property type="entry name" value="fungal_TF_MHR"/>
    <property type="match status" value="1"/>
</dbReference>
<keyword evidence="1" id="KW-0479">Metal-binding</keyword>
<evidence type="ECO:0000313" key="8">
    <source>
        <dbReference type="EMBL" id="KAF8714536.1"/>
    </source>
</evidence>
<dbReference type="GO" id="GO:0003677">
    <property type="term" value="F:DNA binding"/>
    <property type="evidence" value="ECO:0007669"/>
    <property type="project" value="UniProtKB-KW"/>
</dbReference>
<reference evidence="8" key="1">
    <citation type="submission" date="2020-09" db="EMBL/GenBank/DDBJ databases">
        <title>Comparative genome analyses of four rice-infecting Rhizoctonia solani isolates reveal extensive enrichment of homogalacturonan modification genes.</title>
        <authorList>
            <person name="Lee D.-Y."/>
            <person name="Jeon J."/>
            <person name="Kim K.-T."/>
            <person name="Cheong K."/>
            <person name="Song H."/>
            <person name="Choi G."/>
            <person name="Ko J."/>
            <person name="Opiyo S.O."/>
            <person name="Zuo S."/>
            <person name="Madhav S."/>
            <person name="Lee Y.-H."/>
            <person name="Wang G.-L."/>
        </authorList>
    </citation>
    <scope>NUCLEOTIDE SEQUENCE</scope>
    <source>
        <strain evidence="8">AG1-IA WGL</strain>
    </source>
</reference>
<dbReference type="InterPro" id="IPR051615">
    <property type="entry name" value="Transcr_Regulatory_Elem"/>
</dbReference>
<accession>A0A8H7LYU0</accession>
<proteinExistence type="predicted"/>
<dbReference type="EMBL" id="JACYCD010000009">
    <property type="protein sequence ID" value="KAF8714536.1"/>
    <property type="molecule type" value="Genomic_DNA"/>
</dbReference>
<evidence type="ECO:0000256" key="4">
    <source>
        <dbReference type="ARBA" id="ARBA00023125"/>
    </source>
</evidence>
<keyword evidence="2" id="KW-0862">Zinc</keyword>
<sequence length="739" mass="83225">MSLVLATNAEDDVASVMEANPRVGHAYYMDASMENDARRPATKQLVESLHTKIQMLEAELAQLKGRPEVAGEERDTSVPLQHTTIFPSDQGAVVTPERKTETSGVYIEVTAMYRYIFDIDAGIPFYDQQKDVYLSLVCEWDRHLPQLPYFTRLEHDTILSRCFKYGVAWLHCMIAEIFLHNMLYALAPESSNSTADDQLRLQHYTPMLHCALIAYAAAFSDNAEIRSPSFRHRFAQHAKQWLDYEFERPVAALPRALALLAEYHCAVGEQSAGFMYMGMSIRAARSLVLRDDESVANEGAVVLLAVSESHQTYWSAFCQGLVYIPCNDPLSNTWWGHLTDKIMALELKHQYDLPVPYPGVALPSTSTELDSQTWSDGLAGYPPCLITKTFLNSCKLMVIASSIIELLYDSDQGVYNERVVIDLHLRLDTWFNELPRELLVWARSTSPIPHVIALNICYWFLLVCLHQPLYDRPKLSAENYERPPITSDNPGHGAIGGPIHDLSTKMVERATHKIVQLLQLFDEQHGMKFFPRNMVHVIYECGIVFLKEAAHTPPGATKKRVAAVNACHMCLDALRGASKTWLWAEHLAGKLEEDIKVARANTPSRPLPAEYSVPDGERGRTRDSLHPFFQVWETVDIRDSTRNDSVNQPPRQQSDLPKTVLSASSLGLDLSTLHQQTLDDPATIDDLEEIVAHTERDTEADVSDAVPFLETPASSTAFYPLPQQSPQGENAEIWGHYMF</sequence>
<dbReference type="OrthoDB" id="2154091at2759"/>
<dbReference type="AlphaFoldDB" id="A0A8H7LYU0"/>
<dbReference type="GO" id="GO:0006351">
    <property type="term" value="P:DNA-templated transcription"/>
    <property type="evidence" value="ECO:0007669"/>
    <property type="project" value="InterPro"/>
</dbReference>
<keyword evidence="5" id="KW-0804">Transcription</keyword>
<gene>
    <name evidence="8" type="ORF">RHS03_00308</name>
</gene>
<dbReference type="Pfam" id="PF04082">
    <property type="entry name" value="Fungal_trans"/>
    <property type="match status" value="1"/>
</dbReference>
<evidence type="ECO:0000259" key="7">
    <source>
        <dbReference type="Pfam" id="PF04082"/>
    </source>
</evidence>
<evidence type="ECO:0000256" key="6">
    <source>
        <dbReference type="ARBA" id="ARBA00023242"/>
    </source>
</evidence>
<keyword evidence="3" id="KW-0805">Transcription regulation</keyword>
<dbReference type="GO" id="GO:0008270">
    <property type="term" value="F:zinc ion binding"/>
    <property type="evidence" value="ECO:0007669"/>
    <property type="project" value="InterPro"/>
</dbReference>
<evidence type="ECO:0000313" key="9">
    <source>
        <dbReference type="Proteomes" id="UP000602905"/>
    </source>
</evidence>
<protein>
    <submittedName>
        <fullName evidence="8">Nitrogen assimilation transcription factor</fullName>
    </submittedName>
</protein>
<dbReference type="InterPro" id="IPR007219">
    <property type="entry name" value="XnlR_reg_dom"/>
</dbReference>